<keyword evidence="1" id="KW-0732">Signal</keyword>
<reference evidence="2 3" key="1">
    <citation type="submission" date="2018-12" db="EMBL/GenBank/DDBJ databases">
        <title>Draft genome sequence of Xylaria grammica IHI A82.</title>
        <authorList>
            <person name="Buettner E."/>
            <person name="Kellner H."/>
        </authorList>
    </citation>
    <scope>NUCLEOTIDE SEQUENCE [LARGE SCALE GENOMIC DNA]</scope>
    <source>
        <strain evidence="2 3">IHI A82</strain>
    </source>
</reference>
<dbReference type="EMBL" id="RYZI01000104">
    <property type="protein sequence ID" value="RWA10720.1"/>
    <property type="molecule type" value="Genomic_DNA"/>
</dbReference>
<evidence type="ECO:0008006" key="4">
    <source>
        <dbReference type="Google" id="ProtNLM"/>
    </source>
</evidence>
<dbReference type="AlphaFoldDB" id="A0A439D8J7"/>
<protein>
    <recommendedName>
        <fullName evidence="4">LamG-like jellyroll fold domain-containing protein</fullName>
    </recommendedName>
</protein>
<evidence type="ECO:0000313" key="3">
    <source>
        <dbReference type="Proteomes" id="UP000286045"/>
    </source>
</evidence>
<gene>
    <name evidence="2" type="ORF">EKO27_g4399</name>
</gene>
<dbReference type="Proteomes" id="UP000286045">
    <property type="component" value="Unassembled WGS sequence"/>
</dbReference>
<dbReference type="Gene3D" id="2.60.120.200">
    <property type="match status" value="1"/>
</dbReference>
<sequence>MHAFRTYLLSAFCLTSATAKYLLSYNASAGDDPNVLGLLNLDGWHREEWPKDQSQNNSLYFKTATDPEGVPAAHVHKSADFTRAEYHMLKDETLVDMTYYIGYKVRFDAVDYQTFVWQWKNYDGSTVQADNVPAVLTFRKDADDSDYHTIVLQANPSAKEGGALVVWSKALTMRKTYTFGLVVNTSQSNGYIQLYFNGALATMTDASGQKTQKLAGNFFPGGGRANSSPKIGLYGNGLGDNGAAACDSYIYNVIVGTTLANIADIPGVVNER</sequence>
<accession>A0A439D8J7</accession>
<keyword evidence="3" id="KW-1185">Reference proteome</keyword>
<organism evidence="2 3">
    <name type="scientific">Xylaria grammica</name>
    <dbReference type="NCBI Taxonomy" id="363999"/>
    <lineage>
        <taxon>Eukaryota</taxon>
        <taxon>Fungi</taxon>
        <taxon>Dikarya</taxon>
        <taxon>Ascomycota</taxon>
        <taxon>Pezizomycotina</taxon>
        <taxon>Sordariomycetes</taxon>
        <taxon>Xylariomycetidae</taxon>
        <taxon>Xylariales</taxon>
        <taxon>Xylariaceae</taxon>
        <taxon>Xylaria</taxon>
    </lineage>
</organism>
<evidence type="ECO:0000256" key="1">
    <source>
        <dbReference type="SAM" id="SignalP"/>
    </source>
</evidence>
<feature type="chain" id="PRO_5019519345" description="LamG-like jellyroll fold domain-containing protein" evidence="1">
    <location>
        <begin position="20"/>
        <end position="272"/>
    </location>
</feature>
<comment type="caution">
    <text evidence="2">The sequence shown here is derived from an EMBL/GenBank/DDBJ whole genome shotgun (WGS) entry which is preliminary data.</text>
</comment>
<feature type="signal peptide" evidence="1">
    <location>
        <begin position="1"/>
        <end position="19"/>
    </location>
</feature>
<name>A0A439D8J7_9PEZI</name>
<evidence type="ECO:0000313" key="2">
    <source>
        <dbReference type="EMBL" id="RWA10720.1"/>
    </source>
</evidence>
<proteinExistence type="predicted"/>